<organism evidence="2 3">
    <name type="scientific">Pleuronectes platessa</name>
    <name type="common">European plaice</name>
    <dbReference type="NCBI Taxonomy" id="8262"/>
    <lineage>
        <taxon>Eukaryota</taxon>
        <taxon>Metazoa</taxon>
        <taxon>Chordata</taxon>
        <taxon>Craniata</taxon>
        <taxon>Vertebrata</taxon>
        <taxon>Euteleostomi</taxon>
        <taxon>Actinopterygii</taxon>
        <taxon>Neopterygii</taxon>
        <taxon>Teleostei</taxon>
        <taxon>Neoteleostei</taxon>
        <taxon>Acanthomorphata</taxon>
        <taxon>Carangaria</taxon>
        <taxon>Pleuronectiformes</taxon>
        <taxon>Pleuronectoidei</taxon>
        <taxon>Pleuronectidae</taxon>
        <taxon>Pleuronectes</taxon>
    </lineage>
</organism>
<evidence type="ECO:0000256" key="1">
    <source>
        <dbReference type="SAM" id="MobiDB-lite"/>
    </source>
</evidence>
<evidence type="ECO:0000313" key="2">
    <source>
        <dbReference type="EMBL" id="CAB1420022.1"/>
    </source>
</evidence>
<dbReference type="EMBL" id="CADEAL010000428">
    <property type="protein sequence ID" value="CAB1420022.1"/>
    <property type="molecule type" value="Genomic_DNA"/>
</dbReference>
<name>A0A9N7TWA5_PLEPL</name>
<accession>A0A9N7TWA5</accession>
<feature type="compositionally biased region" description="Polar residues" evidence="1">
    <location>
        <begin position="162"/>
        <end position="172"/>
    </location>
</feature>
<protein>
    <submittedName>
        <fullName evidence="2">Uncharacterized protein</fullName>
    </submittedName>
</protein>
<comment type="caution">
    <text evidence="2">The sequence shown here is derived from an EMBL/GenBank/DDBJ whole genome shotgun (WGS) entry which is preliminary data.</text>
</comment>
<sequence length="245" mass="26730">MAGLAQVLGGSSETPQWEMRRSTCEPIQTPADRGDRRETRRRNTGAHSPSPPRSQRLIVSASGSSGQVRKCSPDFASQSIIFTEAFVKGPLIELDMTDGFSCRGLAGVGGRDQMGRGPYLDSFGPNGVAFPHGSYFWILIGHLRSERATPSEGSESDASHRGASTSDEGVSQRTVGMHSTCLWSTGHHPTLSLLSLNRLKTEDVVSGRTLVRRLPCRSCFSESTFKAHVEKNCVKFNHIQLNKLQ</sequence>
<gene>
    <name evidence="2" type="ORF">PLEPLA_LOCUS7873</name>
</gene>
<proteinExistence type="predicted"/>
<evidence type="ECO:0000313" key="3">
    <source>
        <dbReference type="Proteomes" id="UP001153269"/>
    </source>
</evidence>
<feature type="region of interest" description="Disordered" evidence="1">
    <location>
        <begin position="1"/>
        <end position="70"/>
    </location>
</feature>
<reference evidence="2" key="1">
    <citation type="submission" date="2020-03" db="EMBL/GenBank/DDBJ databases">
        <authorList>
            <person name="Weist P."/>
        </authorList>
    </citation>
    <scope>NUCLEOTIDE SEQUENCE</scope>
</reference>
<keyword evidence="3" id="KW-1185">Reference proteome</keyword>
<feature type="region of interest" description="Disordered" evidence="1">
    <location>
        <begin position="148"/>
        <end position="172"/>
    </location>
</feature>
<dbReference type="AlphaFoldDB" id="A0A9N7TWA5"/>
<dbReference type="Proteomes" id="UP001153269">
    <property type="component" value="Unassembled WGS sequence"/>
</dbReference>